<dbReference type="GO" id="GO:0003887">
    <property type="term" value="F:DNA-directed DNA polymerase activity"/>
    <property type="evidence" value="ECO:0007669"/>
    <property type="project" value="UniProtKB-KW"/>
</dbReference>
<gene>
    <name evidence="18" type="primary">AlNc14C233G9339</name>
    <name evidence="18" type="ORF">ALNC14_104640</name>
</gene>
<organism evidence="18">
    <name type="scientific">Albugo laibachii Nc14</name>
    <dbReference type="NCBI Taxonomy" id="890382"/>
    <lineage>
        <taxon>Eukaryota</taxon>
        <taxon>Sar</taxon>
        <taxon>Stramenopiles</taxon>
        <taxon>Oomycota</taxon>
        <taxon>Peronosporomycetes</taxon>
        <taxon>Albuginales</taxon>
        <taxon>Albuginaceae</taxon>
        <taxon>Albugo</taxon>
    </lineage>
</organism>
<reference evidence="18" key="1">
    <citation type="journal article" date="2011" name="PLoS Biol.">
        <title>Gene gain and loss during evolution of obligate parasitism in the white rust pathogen of Arabidopsis thaliana.</title>
        <authorList>
            <person name="Kemen E."/>
            <person name="Gardiner A."/>
            <person name="Schultz-Larsen T."/>
            <person name="Kemen A.C."/>
            <person name="Balmuth A.L."/>
            <person name="Robert-Seilaniantz A."/>
            <person name="Bailey K."/>
            <person name="Holub E."/>
            <person name="Studholme D.J."/>
            <person name="Maclean D."/>
            <person name="Jones J.D."/>
        </authorList>
    </citation>
    <scope>NUCLEOTIDE SEQUENCE</scope>
</reference>
<dbReference type="PROSITE" id="PS50994">
    <property type="entry name" value="INTEGRASE"/>
    <property type="match status" value="1"/>
</dbReference>
<evidence type="ECO:0000256" key="10">
    <source>
        <dbReference type="ARBA" id="ARBA00022842"/>
    </source>
</evidence>
<dbReference type="PANTHER" id="PTHR42648">
    <property type="entry name" value="TRANSPOSASE, PUTATIVE-RELATED"/>
    <property type="match status" value="1"/>
</dbReference>
<name>F0WSJ4_9STRA</name>
<evidence type="ECO:0000256" key="16">
    <source>
        <dbReference type="SAM" id="MobiDB-lite"/>
    </source>
</evidence>
<dbReference type="GO" id="GO:0046872">
    <property type="term" value="F:metal ion binding"/>
    <property type="evidence" value="ECO:0007669"/>
    <property type="project" value="UniProtKB-KW"/>
</dbReference>
<evidence type="ECO:0000256" key="8">
    <source>
        <dbReference type="ARBA" id="ARBA00022801"/>
    </source>
</evidence>
<protein>
    <submittedName>
        <fullName evidence="18">Putative polyprotein</fullName>
    </submittedName>
</protein>
<evidence type="ECO:0000256" key="15">
    <source>
        <dbReference type="ARBA" id="ARBA00023172"/>
    </source>
</evidence>
<dbReference type="InterPro" id="IPR012337">
    <property type="entry name" value="RNaseH-like_sf"/>
</dbReference>
<keyword evidence="2" id="KW-1188">Viral release from host cell</keyword>
<keyword evidence="6" id="KW-0547">Nucleotide-binding</keyword>
<feature type="region of interest" description="Disordered" evidence="16">
    <location>
        <begin position="528"/>
        <end position="558"/>
    </location>
</feature>
<dbReference type="GO" id="GO:0004519">
    <property type="term" value="F:endonuclease activity"/>
    <property type="evidence" value="ECO:0007669"/>
    <property type="project" value="UniProtKB-KW"/>
</dbReference>
<reference evidence="18" key="2">
    <citation type="submission" date="2011-02" db="EMBL/GenBank/DDBJ databases">
        <authorList>
            <person name="MacLean D."/>
        </authorList>
    </citation>
    <scope>NUCLEOTIDE SEQUENCE</scope>
</reference>
<keyword evidence="11" id="KW-0229">DNA integration</keyword>
<feature type="domain" description="Integrase catalytic" evidence="17">
    <location>
        <begin position="202"/>
        <end position="368"/>
    </location>
</feature>
<keyword evidence="9" id="KW-0067">ATP-binding</keyword>
<keyword evidence="12" id="KW-0695">RNA-directed DNA polymerase</keyword>
<evidence type="ECO:0000256" key="9">
    <source>
        <dbReference type="ARBA" id="ARBA00022840"/>
    </source>
</evidence>
<dbReference type="InterPro" id="IPR039537">
    <property type="entry name" value="Retrotran_Ty1/copia-like"/>
</dbReference>
<evidence type="ECO:0000256" key="3">
    <source>
        <dbReference type="ARBA" id="ARBA00022670"/>
    </source>
</evidence>
<evidence type="ECO:0000256" key="5">
    <source>
        <dbReference type="ARBA" id="ARBA00022723"/>
    </source>
</evidence>
<evidence type="ECO:0000256" key="2">
    <source>
        <dbReference type="ARBA" id="ARBA00022612"/>
    </source>
</evidence>
<dbReference type="InterPro" id="IPR054722">
    <property type="entry name" value="PolX-like_BBD"/>
</dbReference>
<dbReference type="EMBL" id="FR824278">
    <property type="protein sequence ID" value="CCA24320.1"/>
    <property type="molecule type" value="Genomic_DNA"/>
</dbReference>
<dbReference type="Pfam" id="PF25597">
    <property type="entry name" value="SH3_retrovirus"/>
    <property type="match status" value="1"/>
</dbReference>
<dbReference type="AlphaFoldDB" id="F0WSJ4"/>
<dbReference type="GO" id="GO:0006508">
    <property type="term" value="P:proteolysis"/>
    <property type="evidence" value="ECO:0007669"/>
    <property type="project" value="UniProtKB-KW"/>
</dbReference>
<comment type="function">
    <text evidence="1">The aspartyl protease (PR) mediates the proteolytic cleavages of the Gag and Gag-Pol polyproteins after assembly of the VLP.</text>
</comment>
<keyword evidence="13" id="KW-0548">Nucleotidyltransferase</keyword>
<evidence type="ECO:0000259" key="17">
    <source>
        <dbReference type="PROSITE" id="PS50994"/>
    </source>
</evidence>
<dbReference type="SUPFAM" id="SSF53098">
    <property type="entry name" value="Ribonuclease H-like"/>
    <property type="match status" value="1"/>
</dbReference>
<evidence type="ECO:0000256" key="13">
    <source>
        <dbReference type="ARBA" id="ARBA00022932"/>
    </source>
</evidence>
<dbReference type="InterPro" id="IPR036397">
    <property type="entry name" value="RNaseH_sf"/>
</dbReference>
<dbReference type="InterPro" id="IPR057670">
    <property type="entry name" value="SH3_retrovirus"/>
</dbReference>
<keyword evidence="3" id="KW-0645">Protease</keyword>
<keyword evidence="10" id="KW-0460">Magnesium</keyword>
<dbReference type="InterPro" id="IPR001584">
    <property type="entry name" value="Integrase_cat-core"/>
</dbReference>
<evidence type="ECO:0000313" key="18">
    <source>
        <dbReference type="EMBL" id="CCA24320.1"/>
    </source>
</evidence>
<dbReference type="Pfam" id="PF00665">
    <property type="entry name" value="rve"/>
    <property type="match status" value="1"/>
</dbReference>
<dbReference type="PANTHER" id="PTHR42648:SF11">
    <property type="entry name" value="TRANSPOSON TY4-P GAG-POL POLYPROTEIN"/>
    <property type="match status" value="1"/>
</dbReference>
<dbReference type="GO" id="GO:0005524">
    <property type="term" value="F:ATP binding"/>
    <property type="evidence" value="ECO:0007669"/>
    <property type="project" value="UniProtKB-KW"/>
</dbReference>
<dbReference type="HOGENOM" id="CLU_429880_0_0_1"/>
<dbReference type="Gene3D" id="3.30.420.10">
    <property type="entry name" value="Ribonuclease H-like superfamily/Ribonuclease H"/>
    <property type="match status" value="1"/>
</dbReference>
<evidence type="ECO:0000256" key="7">
    <source>
        <dbReference type="ARBA" id="ARBA00022759"/>
    </source>
</evidence>
<dbReference type="Pfam" id="PF13976">
    <property type="entry name" value="gag_pre-integrs"/>
    <property type="match status" value="1"/>
</dbReference>
<feature type="region of interest" description="Disordered" evidence="16">
    <location>
        <begin position="585"/>
        <end position="607"/>
    </location>
</feature>
<keyword evidence="14" id="KW-0917">Virion maturation</keyword>
<dbReference type="GO" id="GO:0003676">
    <property type="term" value="F:nucleic acid binding"/>
    <property type="evidence" value="ECO:0007669"/>
    <property type="project" value="InterPro"/>
</dbReference>
<dbReference type="GO" id="GO:0006310">
    <property type="term" value="P:DNA recombination"/>
    <property type="evidence" value="ECO:0007669"/>
    <property type="project" value="UniProtKB-KW"/>
</dbReference>
<dbReference type="GO" id="GO:0015074">
    <property type="term" value="P:DNA integration"/>
    <property type="evidence" value="ECO:0007669"/>
    <property type="project" value="UniProtKB-KW"/>
</dbReference>
<evidence type="ECO:0000256" key="6">
    <source>
        <dbReference type="ARBA" id="ARBA00022741"/>
    </source>
</evidence>
<evidence type="ECO:0000256" key="12">
    <source>
        <dbReference type="ARBA" id="ARBA00022918"/>
    </source>
</evidence>
<accession>F0WSJ4</accession>
<keyword evidence="13" id="KW-0239">DNA-directed DNA polymerase</keyword>
<keyword evidence="5" id="KW-0479">Metal-binding</keyword>
<dbReference type="GO" id="GO:0008233">
    <property type="term" value="F:peptidase activity"/>
    <property type="evidence" value="ECO:0007669"/>
    <property type="project" value="UniProtKB-KW"/>
</dbReference>
<dbReference type="Pfam" id="PF22936">
    <property type="entry name" value="Pol_BBD"/>
    <property type="match status" value="1"/>
</dbReference>
<proteinExistence type="predicted"/>
<keyword evidence="4" id="KW-0540">Nuclease</keyword>
<evidence type="ECO:0000256" key="4">
    <source>
        <dbReference type="ARBA" id="ARBA00022722"/>
    </source>
</evidence>
<keyword evidence="15" id="KW-0233">DNA recombination</keyword>
<evidence type="ECO:0000256" key="14">
    <source>
        <dbReference type="ARBA" id="ARBA00023113"/>
    </source>
</evidence>
<sequence length="637" mass="71702">MNEIAFTVHDGGKQGWLLDSGASSHMTPIKKDFIEYRELKDPIEVRVADGAKLEAIGKVRVVFRCNDGTMLTVQEVLHIPALDRRLLSVPKIAQHGLNMRFGAKYCGIFRGNDLIISAKREGNIYTLNVEQEHVMVAEHKKAEDRWELWHDRMGHPSYNVYQKTKLVTEGLPKFNEKSDNLCSGCLQGKMAVAAFPKESIARTNYPLQLVHSDVMGPMEIKTPGGCRFTLSFIDDFSTYVNVYFLKSNSEVNTKFIEYKNEMELQCGTKITSICTDNGSEFQNQIFDAFCRMDGIIHQKTVPYSPQQNGVVERMNRTITEKARSMMHYKCVSQTWWAEAVNTSVHLINRTTTSTHKTMTPFGMCFKTKPNLHYLRVFGSLGYAHVSETKRTKFGAKSSRCMLLGYASHTKRYKVLDLEVNTVKVSRAITLDEREVDSIYENIMLNDGVHKPTAQPYVCDADYESRGDLHYHGNNDVDIINGSDDVDMEGQSGVDDVDMDAPMRAIESEHGFRPEEIASGGGPADALVFHPSMTRRSPPVMDGRLLPDKTSRSASAEVARIEPSSTLRIEAERADNNSENSIVLYDPSFHSSASDGEEPPPRRSRLNRDVSLMVEVAMVTQHLTSSFEEATNGYEKDQ</sequence>
<dbReference type="GO" id="GO:0003964">
    <property type="term" value="F:RNA-directed DNA polymerase activity"/>
    <property type="evidence" value="ECO:0007669"/>
    <property type="project" value="UniProtKB-KW"/>
</dbReference>
<keyword evidence="7" id="KW-0255">Endonuclease</keyword>
<keyword evidence="8" id="KW-0378">Hydrolase</keyword>
<evidence type="ECO:0000256" key="11">
    <source>
        <dbReference type="ARBA" id="ARBA00022908"/>
    </source>
</evidence>
<evidence type="ECO:0000256" key="1">
    <source>
        <dbReference type="ARBA" id="ARBA00002180"/>
    </source>
</evidence>
<keyword evidence="13" id="KW-0808">Transferase</keyword>
<dbReference type="InterPro" id="IPR025724">
    <property type="entry name" value="GAG-pre-integrase_dom"/>
</dbReference>